<evidence type="ECO:0000313" key="1">
    <source>
        <dbReference type="EMBL" id="KAH3882726.1"/>
    </source>
</evidence>
<reference evidence="1" key="1">
    <citation type="journal article" date="2019" name="bioRxiv">
        <title>The Genome of the Zebra Mussel, Dreissena polymorpha: A Resource for Invasive Species Research.</title>
        <authorList>
            <person name="McCartney M.A."/>
            <person name="Auch B."/>
            <person name="Kono T."/>
            <person name="Mallez S."/>
            <person name="Zhang Y."/>
            <person name="Obille A."/>
            <person name="Becker A."/>
            <person name="Abrahante J.E."/>
            <person name="Garbe J."/>
            <person name="Badalamenti J.P."/>
            <person name="Herman A."/>
            <person name="Mangelson H."/>
            <person name="Liachko I."/>
            <person name="Sullivan S."/>
            <person name="Sone E.D."/>
            <person name="Koren S."/>
            <person name="Silverstein K.A.T."/>
            <person name="Beckman K.B."/>
            <person name="Gohl D.M."/>
        </authorList>
    </citation>
    <scope>NUCLEOTIDE SEQUENCE</scope>
    <source>
        <strain evidence="1">Duluth1</strain>
        <tissue evidence="1">Whole animal</tissue>
    </source>
</reference>
<accession>A0A9D4MUG0</accession>
<dbReference type="EMBL" id="JAIWYP010000001">
    <property type="protein sequence ID" value="KAH3882726.1"/>
    <property type="molecule type" value="Genomic_DNA"/>
</dbReference>
<organism evidence="1 2">
    <name type="scientific">Dreissena polymorpha</name>
    <name type="common">Zebra mussel</name>
    <name type="synonym">Mytilus polymorpha</name>
    <dbReference type="NCBI Taxonomy" id="45954"/>
    <lineage>
        <taxon>Eukaryota</taxon>
        <taxon>Metazoa</taxon>
        <taxon>Spiralia</taxon>
        <taxon>Lophotrochozoa</taxon>
        <taxon>Mollusca</taxon>
        <taxon>Bivalvia</taxon>
        <taxon>Autobranchia</taxon>
        <taxon>Heteroconchia</taxon>
        <taxon>Euheterodonta</taxon>
        <taxon>Imparidentia</taxon>
        <taxon>Neoheterodontei</taxon>
        <taxon>Myida</taxon>
        <taxon>Dreissenoidea</taxon>
        <taxon>Dreissenidae</taxon>
        <taxon>Dreissena</taxon>
    </lineage>
</organism>
<evidence type="ECO:0000313" key="2">
    <source>
        <dbReference type="Proteomes" id="UP000828390"/>
    </source>
</evidence>
<protein>
    <submittedName>
        <fullName evidence="1">Uncharacterized protein</fullName>
    </submittedName>
</protein>
<reference evidence="1" key="2">
    <citation type="submission" date="2020-11" db="EMBL/GenBank/DDBJ databases">
        <authorList>
            <person name="McCartney M.A."/>
            <person name="Auch B."/>
            <person name="Kono T."/>
            <person name="Mallez S."/>
            <person name="Becker A."/>
            <person name="Gohl D.M."/>
            <person name="Silverstein K.A.T."/>
            <person name="Koren S."/>
            <person name="Bechman K.B."/>
            <person name="Herman A."/>
            <person name="Abrahante J.E."/>
            <person name="Garbe J."/>
        </authorList>
    </citation>
    <scope>NUCLEOTIDE SEQUENCE</scope>
    <source>
        <strain evidence="1">Duluth1</strain>
        <tissue evidence="1">Whole animal</tissue>
    </source>
</reference>
<dbReference type="AlphaFoldDB" id="A0A9D4MUG0"/>
<keyword evidence="2" id="KW-1185">Reference proteome</keyword>
<comment type="caution">
    <text evidence="1">The sequence shown here is derived from an EMBL/GenBank/DDBJ whole genome shotgun (WGS) entry which is preliminary data.</text>
</comment>
<sequence>MIAAYILTTVFHALNDDKEGTLSSLHDLLQKAAIPKEQYMYALSIAKRKTRSFTEKD</sequence>
<proteinExistence type="predicted"/>
<dbReference type="Proteomes" id="UP000828390">
    <property type="component" value="Unassembled WGS sequence"/>
</dbReference>
<name>A0A9D4MUG0_DREPO</name>
<gene>
    <name evidence="1" type="ORF">DPMN_006670</name>
</gene>